<proteinExistence type="predicted"/>
<evidence type="ECO:0000313" key="3">
    <source>
        <dbReference type="Proteomes" id="UP000320762"/>
    </source>
</evidence>
<feature type="compositionally biased region" description="Basic and acidic residues" evidence="1">
    <location>
        <begin position="239"/>
        <end position="252"/>
    </location>
</feature>
<protein>
    <submittedName>
        <fullName evidence="2">Uncharacterized protein</fullName>
    </submittedName>
</protein>
<evidence type="ECO:0000313" key="2">
    <source>
        <dbReference type="EMBL" id="TRM63693.1"/>
    </source>
</evidence>
<dbReference type="STRING" id="97359.A0A550CFW8"/>
<organism evidence="2 3">
    <name type="scientific">Schizophyllum amplum</name>
    <dbReference type="NCBI Taxonomy" id="97359"/>
    <lineage>
        <taxon>Eukaryota</taxon>
        <taxon>Fungi</taxon>
        <taxon>Dikarya</taxon>
        <taxon>Basidiomycota</taxon>
        <taxon>Agaricomycotina</taxon>
        <taxon>Agaricomycetes</taxon>
        <taxon>Agaricomycetidae</taxon>
        <taxon>Agaricales</taxon>
        <taxon>Schizophyllaceae</taxon>
        <taxon>Schizophyllum</taxon>
    </lineage>
</organism>
<evidence type="ECO:0000256" key="1">
    <source>
        <dbReference type="SAM" id="MobiDB-lite"/>
    </source>
</evidence>
<keyword evidence="3" id="KW-1185">Reference proteome</keyword>
<feature type="region of interest" description="Disordered" evidence="1">
    <location>
        <begin position="229"/>
        <end position="271"/>
    </location>
</feature>
<feature type="region of interest" description="Disordered" evidence="1">
    <location>
        <begin position="149"/>
        <end position="197"/>
    </location>
</feature>
<accession>A0A550CFW8</accession>
<sequence>MQKSRRHTVYDLTALNLHEDGSRLDLDGQLTSRRAFAQRSRAVRDARGNIIARSVPIVPKVKRIEIDDDGAEHISLDDEEGPADGMNDEENIFGPSRKRRRLHQVDSDNLDFGDSPSNDDLPSGDLLKCIHHFASKYYTERGMLLNSSKDYRRERKERQQSRLQEETPIDESVDDDQSAPPGKRRDRGKAYAESSKQTRDMYKVMDGSALMALGLLLQEHVARTMDLFPPDAGPDEPLDVGKETRESDKEDMPGTLDGQPEEAGLDALQIM</sequence>
<feature type="compositionally biased region" description="Basic and acidic residues" evidence="1">
    <location>
        <begin position="149"/>
        <end position="165"/>
    </location>
</feature>
<dbReference type="AlphaFoldDB" id="A0A550CFW8"/>
<name>A0A550CFW8_9AGAR</name>
<dbReference type="EMBL" id="VDMD01000009">
    <property type="protein sequence ID" value="TRM63693.1"/>
    <property type="molecule type" value="Genomic_DNA"/>
</dbReference>
<gene>
    <name evidence="2" type="ORF">BD626DRAFT_275474</name>
</gene>
<reference evidence="2 3" key="1">
    <citation type="journal article" date="2019" name="New Phytol.">
        <title>Comparative genomics reveals unique wood-decay strategies and fruiting body development in the Schizophyllaceae.</title>
        <authorList>
            <person name="Almasi E."/>
            <person name="Sahu N."/>
            <person name="Krizsan K."/>
            <person name="Balint B."/>
            <person name="Kovacs G.M."/>
            <person name="Kiss B."/>
            <person name="Cseklye J."/>
            <person name="Drula E."/>
            <person name="Henrissat B."/>
            <person name="Nagy I."/>
            <person name="Chovatia M."/>
            <person name="Adam C."/>
            <person name="LaButti K."/>
            <person name="Lipzen A."/>
            <person name="Riley R."/>
            <person name="Grigoriev I.V."/>
            <person name="Nagy L.G."/>
        </authorList>
    </citation>
    <scope>NUCLEOTIDE SEQUENCE [LARGE SCALE GENOMIC DNA]</scope>
    <source>
        <strain evidence="2 3">NL-1724</strain>
    </source>
</reference>
<comment type="caution">
    <text evidence="2">The sequence shown here is derived from an EMBL/GenBank/DDBJ whole genome shotgun (WGS) entry which is preliminary data.</text>
</comment>
<dbReference type="Proteomes" id="UP000320762">
    <property type="component" value="Unassembled WGS sequence"/>
</dbReference>
<dbReference type="OrthoDB" id="2565191at2759"/>
<feature type="compositionally biased region" description="Acidic residues" evidence="1">
    <location>
        <begin position="77"/>
        <end position="91"/>
    </location>
</feature>
<feature type="region of interest" description="Disordered" evidence="1">
    <location>
        <begin position="71"/>
        <end position="102"/>
    </location>
</feature>
<feature type="compositionally biased region" description="Acidic residues" evidence="1">
    <location>
        <begin position="167"/>
        <end position="177"/>
    </location>
</feature>